<accession>A0ABS2MVM8</accession>
<evidence type="ECO:0000313" key="2">
    <source>
        <dbReference type="Proteomes" id="UP001296943"/>
    </source>
</evidence>
<gene>
    <name evidence="1" type="ORF">JOC48_000392</name>
</gene>
<name>A0ABS2MVM8_9BACI</name>
<dbReference type="RefSeq" id="WP_204497365.1">
    <property type="nucleotide sequence ID" value="NZ_JAFBDR010000001.1"/>
</dbReference>
<reference evidence="1 2" key="1">
    <citation type="submission" date="2021-01" db="EMBL/GenBank/DDBJ databases">
        <title>Genomic Encyclopedia of Type Strains, Phase IV (KMG-IV): sequencing the most valuable type-strain genomes for metagenomic binning, comparative biology and taxonomic classification.</title>
        <authorList>
            <person name="Goeker M."/>
        </authorList>
    </citation>
    <scope>NUCLEOTIDE SEQUENCE [LARGE SCALE GENOMIC DNA]</scope>
    <source>
        <strain evidence="1 2">DSM 23711</strain>
    </source>
</reference>
<evidence type="ECO:0000313" key="1">
    <source>
        <dbReference type="EMBL" id="MBM7569923.1"/>
    </source>
</evidence>
<organism evidence="1 2">
    <name type="scientific">Aquibacillus albus</name>
    <dbReference type="NCBI Taxonomy" id="1168171"/>
    <lineage>
        <taxon>Bacteria</taxon>
        <taxon>Bacillati</taxon>
        <taxon>Bacillota</taxon>
        <taxon>Bacilli</taxon>
        <taxon>Bacillales</taxon>
        <taxon>Bacillaceae</taxon>
        <taxon>Aquibacillus</taxon>
    </lineage>
</organism>
<protein>
    <recommendedName>
        <fullName evidence="3">Cysteine-rich CPCC domain-containing protein</fullName>
    </recommendedName>
</protein>
<comment type="caution">
    <text evidence="1">The sequence shown here is derived from an EMBL/GenBank/DDBJ whole genome shotgun (WGS) entry which is preliminary data.</text>
</comment>
<dbReference type="EMBL" id="JAFBDR010000001">
    <property type="protein sequence ID" value="MBM7569923.1"/>
    <property type="molecule type" value="Genomic_DNA"/>
</dbReference>
<keyword evidence="2" id="KW-1185">Reference proteome</keyword>
<sequence>MTYNCVICGYGNLNKAQYNSFGDPTFEICDCCGFESGFDDDDQGYSFATYRDEWLLSGATWFYIDTKPKDWSKKTLIKQLKRIGYDVENKYKVLDLESGSMEIKLK</sequence>
<proteinExistence type="predicted"/>
<evidence type="ECO:0008006" key="3">
    <source>
        <dbReference type="Google" id="ProtNLM"/>
    </source>
</evidence>
<dbReference type="Proteomes" id="UP001296943">
    <property type="component" value="Unassembled WGS sequence"/>
</dbReference>